<organism evidence="1 2">
    <name type="scientific">Chaenocephalus aceratus</name>
    <name type="common">Blackfin icefish</name>
    <name type="synonym">Chaenichthys aceratus</name>
    <dbReference type="NCBI Taxonomy" id="36190"/>
    <lineage>
        <taxon>Eukaryota</taxon>
        <taxon>Metazoa</taxon>
        <taxon>Chordata</taxon>
        <taxon>Craniata</taxon>
        <taxon>Vertebrata</taxon>
        <taxon>Euteleostomi</taxon>
        <taxon>Actinopterygii</taxon>
        <taxon>Neopterygii</taxon>
        <taxon>Teleostei</taxon>
        <taxon>Neoteleostei</taxon>
        <taxon>Acanthomorphata</taxon>
        <taxon>Eupercaria</taxon>
        <taxon>Perciformes</taxon>
        <taxon>Notothenioidei</taxon>
        <taxon>Channichthyidae</taxon>
        <taxon>Chaenocephalus</taxon>
    </lineage>
</organism>
<reference evidence="1" key="1">
    <citation type="submission" date="2022-05" db="EMBL/GenBank/DDBJ databases">
        <title>Chromosome-level genome of Chaenocephalus aceratus.</title>
        <authorList>
            <person name="Park H."/>
        </authorList>
    </citation>
    <scope>NUCLEOTIDE SEQUENCE</scope>
    <source>
        <strain evidence="1">KU_202001</strain>
    </source>
</reference>
<dbReference type="Proteomes" id="UP001057452">
    <property type="component" value="Chromosome 23"/>
</dbReference>
<evidence type="ECO:0000313" key="1">
    <source>
        <dbReference type="EMBL" id="KAI4802751.1"/>
    </source>
</evidence>
<name>A0ACB9VSS0_CHAAC</name>
<evidence type="ECO:0000313" key="2">
    <source>
        <dbReference type="Proteomes" id="UP001057452"/>
    </source>
</evidence>
<accession>A0ACB9VSS0</accession>
<protein>
    <submittedName>
        <fullName evidence="1">Uncharacterized protein</fullName>
    </submittedName>
</protein>
<proteinExistence type="predicted"/>
<gene>
    <name evidence="1" type="ORF">KUCAC02_006327</name>
</gene>
<dbReference type="EMBL" id="CM043807">
    <property type="protein sequence ID" value="KAI4802751.1"/>
    <property type="molecule type" value="Genomic_DNA"/>
</dbReference>
<keyword evidence="2" id="KW-1185">Reference proteome</keyword>
<comment type="caution">
    <text evidence="1">The sequence shown here is derived from an EMBL/GenBank/DDBJ whole genome shotgun (WGS) entry which is preliminary data.</text>
</comment>
<sequence>PMILPPLCLLSLFPWMTSREDCVAAVGIVLVTFLALPGLSRPSAATLVYCPIMTLSTATIRPLIARCRLPQWLNGGVMERRIRPVVILKSLEALSYLAVCAGELFNRGAATASYGEERLRCA</sequence>
<feature type="non-terminal residue" evidence="1">
    <location>
        <position position="1"/>
    </location>
</feature>
<feature type="non-terminal residue" evidence="1">
    <location>
        <position position="122"/>
    </location>
</feature>